<keyword evidence="1" id="KW-0812">Transmembrane</keyword>
<evidence type="ECO:0008006" key="4">
    <source>
        <dbReference type="Google" id="ProtNLM"/>
    </source>
</evidence>
<protein>
    <recommendedName>
        <fullName evidence="4">FUSC family protein</fullName>
    </recommendedName>
</protein>
<evidence type="ECO:0000313" key="2">
    <source>
        <dbReference type="EMBL" id="MFD1722865.1"/>
    </source>
</evidence>
<organism evidence="2 3">
    <name type="scientific">Amnibacterium endophyticum</name>
    <dbReference type="NCBI Taxonomy" id="2109337"/>
    <lineage>
        <taxon>Bacteria</taxon>
        <taxon>Bacillati</taxon>
        <taxon>Actinomycetota</taxon>
        <taxon>Actinomycetes</taxon>
        <taxon>Micrococcales</taxon>
        <taxon>Microbacteriaceae</taxon>
        <taxon>Amnibacterium</taxon>
    </lineage>
</organism>
<sequence length="281" mass="27721">MRAGGRARRLAAAMPQAVRRIEPVAPDWLLAVVRPKPAPPPWSAMIRYAATIGGALLAGVLAGQVAIGALLATGALTGAFGDRGGPLGERLRRIAAGCGAGLVGLALSRLLLEPGPGSVALVALAGAVSAYGSAIGAVASFASLQLIVMIAVGAGLGAQVPLPLLLGAFALGGAWAAVLSCAFAVARPEAGGPRPAVAAVFDRLADYTAAIADRRDLTAPRATPGGALAEAWDAVTAARAVSPGRRDDLHRLAATLTPATELARAGAGGRGAGGGVADRPR</sequence>
<dbReference type="Proteomes" id="UP001597347">
    <property type="component" value="Unassembled WGS sequence"/>
</dbReference>
<feature type="transmembrane region" description="Helical" evidence="1">
    <location>
        <begin position="164"/>
        <end position="186"/>
    </location>
</feature>
<keyword evidence="1" id="KW-1133">Transmembrane helix</keyword>
<gene>
    <name evidence="2" type="ORF">ACFSBI_15025</name>
</gene>
<comment type="caution">
    <text evidence="2">The sequence shown here is derived from an EMBL/GenBank/DDBJ whole genome shotgun (WGS) entry which is preliminary data.</text>
</comment>
<evidence type="ECO:0000313" key="3">
    <source>
        <dbReference type="Proteomes" id="UP001597347"/>
    </source>
</evidence>
<keyword evidence="1" id="KW-0472">Membrane</keyword>
<accession>A0ABW4LHB2</accession>
<feature type="transmembrane region" description="Helical" evidence="1">
    <location>
        <begin position="119"/>
        <end position="152"/>
    </location>
</feature>
<feature type="transmembrane region" description="Helical" evidence="1">
    <location>
        <begin position="48"/>
        <end position="74"/>
    </location>
</feature>
<proteinExistence type="predicted"/>
<evidence type="ECO:0000256" key="1">
    <source>
        <dbReference type="SAM" id="Phobius"/>
    </source>
</evidence>
<dbReference type="RefSeq" id="WP_377936343.1">
    <property type="nucleotide sequence ID" value="NZ_JBHUEA010000031.1"/>
</dbReference>
<keyword evidence="3" id="KW-1185">Reference proteome</keyword>
<reference evidence="3" key="1">
    <citation type="journal article" date="2019" name="Int. J. Syst. Evol. Microbiol.">
        <title>The Global Catalogue of Microorganisms (GCM) 10K type strain sequencing project: providing services to taxonomists for standard genome sequencing and annotation.</title>
        <authorList>
            <consortium name="The Broad Institute Genomics Platform"/>
            <consortium name="The Broad Institute Genome Sequencing Center for Infectious Disease"/>
            <person name="Wu L."/>
            <person name="Ma J."/>
        </authorList>
    </citation>
    <scope>NUCLEOTIDE SEQUENCE [LARGE SCALE GENOMIC DNA]</scope>
    <source>
        <strain evidence="3">CGMCC 1.12471</strain>
    </source>
</reference>
<name>A0ABW4LHB2_9MICO</name>
<dbReference type="EMBL" id="JBHUEA010000031">
    <property type="protein sequence ID" value="MFD1722865.1"/>
    <property type="molecule type" value="Genomic_DNA"/>
</dbReference>
<feature type="non-terminal residue" evidence="2">
    <location>
        <position position="281"/>
    </location>
</feature>